<reference evidence="10" key="1">
    <citation type="submission" date="2007-07" db="EMBL/GenBank/DDBJ databases">
        <title>PCAP assembly of the Caenorhabditis remanei genome.</title>
        <authorList>
            <consortium name="The Caenorhabditis remanei Sequencing Consortium"/>
            <person name="Wilson R.K."/>
        </authorList>
    </citation>
    <scope>NUCLEOTIDE SEQUENCE [LARGE SCALE GENOMIC DNA]</scope>
    <source>
        <strain evidence="10">PB4641</strain>
    </source>
</reference>
<evidence type="ECO:0000256" key="7">
    <source>
        <dbReference type="ARBA" id="ARBA00023136"/>
    </source>
</evidence>
<dbReference type="HOGENOM" id="CLU_399144_0_0_1"/>
<feature type="region of interest" description="Disordered" evidence="8">
    <location>
        <begin position="223"/>
        <end position="242"/>
    </location>
</feature>
<sequence>MGRDVSYSPFTWQNQSAAQNRFLKFLLLVILLFILSFFIGFPNTKVDVPKPESQASQEKEISYTKNRDSATENNVGAFNQDSRSHGFTNFASESSNSFSEQTSANEKENSVFDNSVVPSGPDPIDMEESYKVRLAKLEEEERRITESEENLEDSKREKKEEAEGTLRGDVEEKLTNIGKESEAVSEQTFRDHGENKERTEVSESQNTIIDVTDQENKKFVKEGSTSFTDASNSSLNNSATNILNDKHDFNTLRENTTSEETVTPSKEGNTTIITSEEAKNPEIINDFGNVTEQSNSTETVSQETPIFENLSNCNVEYWNNVTLEEVPHQSVFKQWIEKKYSESNYTDFDEGTPTVLGAFVYKNYIAVTLSARNFSSELVYCRYYDCKRKEMVHQMTSFIFPEYTVYCPRRSGAKFISISENLEDKVQYPVQIVKRLLPHHFFTVCVAMNGPEDNILRIARFIEYYKLQGSTFFHVYFKNSSHYQRMLLDDYIRTGDIKVVRVDDNQSDQDCLHRNKYFSKWTAFLNLDDLLEVKDESETISSFLDSITDHKTNILKWSSSERNDTTRLIVRPERIISINHNPISVYLGNQMNENDESSGLLKLVSSFLDSKRNPTFREFVTSLELSPENFSESVGDNVPFKDELIENVISRTKYVYTTIEVNLQKMEKARSEFPSINQNLEASLGSESNE</sequence>
<feature type="compositionally biased region" description="Low complexity" evidence="8">
    <location>
        <begin position="230"/>
        <end position="242"/>
    </location>
</feature>
<feature type="region of interest" description="Disordered" evidence="8">
    <location>
        <begin position="48"/>
        <end position="125"/>
    </location>
</feature>
<dbReference type="PANTHER" id="PTHR21461">
    <property type="entry name" value="GLYCOSYLTRANSFERASE FAMILY 92 PROTEIN"/>
    <property type="match status" value="1"/>
</dbReference>
<evidence type="ECO:0000313" key="10">
    <source>
        <dbReference type="EMBL" id="EFO87970.1"/>
    </source>
</evidence>
<dbReference type="Proteomes" id="UP000008281">
    <property type="component" value="Unassembled WGS sequence"/>
</dbReference>
<dbReference type="STRING" id="31234.E3LZJ4"/>
<dbReference type="AlphaFoldDB" id="E3LZJ4"/>
<comment type="subcellular location">
    <subcellularLocation>
        <location evidence="1">Membrane</location>
        <topology evidence="1">Single-pass membrane protein</topology>
    </subcellularLocation>
</comment>
<keyword evidence="7 9" id="KW-0472">Membrane</keyword>
<dbReference type="GO" id="GO:0016757">
    <property type="term" value="F:glycosyltransferase activity"/>
    <property type="evidence" value="ECO:0007669"/>
    <property type="project" value="UniProtKB-KW"/>
</dbReference>
<feature type="region of interest" description="Disordered" evidence="8">
    <location>
        <begin position="140"/>
        <end position="206"/>
    </location>
</feature>
<dbReference type="OMA" id="KWSSSER"/>
<dbReference type="FunCoup" id="E3LZJ4">
    <property type="interactions" value="478"/>
</dbReference>
<keyword evidence="5 9" id="KW-0812">Transmembrane</keyword>
<accession>E3LZJ4</accession>
<dbReference type="GO" id="GO:0005737">
    <property type="term" value="C:cytoplasm"/>
    <property type="evidence" value="ECO:0007669"/>
    <property type="project" value="TreeGrafter"/>
</dbReference>
<keyword evidence="11" id="KW-1185">Reference proteome</keyword>
<feature type="compositionally biased region" description="Basic and acidic residues" evidence="8">
    <location>
        <begin position="140"/>
        <end position="201"/>
    </location>
</feature>
<gene>
    <name evidence="10" type="ORF">CRE_05484</name>
</gene>
<dbReference type="OrthoDB" id="5830893at2759"/>
<organism evidence="11">
    <name type="scientific">Caenorhabditis remanei</name>
    <name type="common">Caenorhabditis vulgaris</name>
    <dbReference type="NCBI Taxonomy" id="31234"/>
    <lineage>
        <taxon>Eukaryota</taxon>
        <taxon>Metazoa</taxon>
        <taxon>Ecdysozoa</taxon>
        <taxon>Nematoda</taxon>
        <taxon>Chromadorea</taxon>
        <taxon>Rhabditida</taxon>
        <taxon>Rhabditina</taxon>
        <taxon>Rhabditomorpha</taxon>
        <taxon>Rhabditoidea</taxon>
        <taxon>Rhabditidae</taxon>
        <taxon>Peloderinae</taxon>
        <taxon>Caenorhabditis</taxon>
    </lineage>
</organism>
<dbReference type="Pfam" id="PF01697">
    <property type="entry name" value="Glyco_transf_92"/>
    <property type="match status" value="1"/>
</dbReference>
<evidence type="ECO:0000256" key="1">
    <source>
        <dbReference type="ARBA" id="ARBA00004167"/>
    </source>
</evidence>
<evidence type="ECO:0000256" key="9">
    <source>
        <dbReference type="SAM" id="Phobius"/>
    </source>
</evidence>
<evidence type="ECO:0008006" key="12">
    <source>
        <dbReference type="Google" id="ProtNLM"/>
    </source>
</evidence>
<keyword evidence="4" id="KW-0808">Transferase</keyword>
<evidence type="ECO:0000256" key="5">
    <source>
        <dbReference type="ARBA" id="ARBA00022692"/>
    </source>
</evidence>
<proteinExistence type="inferred from homology"/>
<evidence type="ECO:0000256" key="3">
    <source>
        <dbReference type="ARBA" id="ARBA00022676"/>
    </source>
</evidence>
<evidence type="ECO:0000256" key="8">
    <source>
        <dbReference type="SAM" id="MobiDB-lite"/>
    </source>
</evidence>
<name>E3LZJ4_CAERE</name>
<dbReference type="InterPro" id="IPR008166">
    <property type="entry name" value="Glyco_transf_92"/>
</dbReference>
<feature type="compositionally biased region" description="Basic and acidic residues" evidence="8">
    <location>
        <begin position="57"/>
        <end position="70"/>
    </location>
</feature>
<dbReference type="eggNOG" id="KOG4735">
    <property type="taxonomic scope" value="Eukaryota"/>
</dbReference>
<protein>
    <recommendedName>
        <fullName evidence="12">Glycosyltransferase family 92 protein</fullName>
    </recommendedName>
</protein>
<dbReference type="InParanoid" id="E3LZJ4"/>
<evidence type="ECO:0000256" key="4">
    <source>
        <dbReference type="ARBA" id="ARBA00022679"/>
    </source>
</evidence>
<evidence type="ECO:0000256" key="2">
    <source>
        <dbReference type="ARBA" id="ARBA00007647"/>
    </source>
</evidence>
<feature type="compositionally biased region" description="Polar residues" evidence="8">
    <location>
        <begin position="71"/>
        <end position="81"/>
    </location>
</feature>
<feature type="transmembrane region" description="Helical" evidence="9">
    <location>
        <begin position="21"/>
        <end position="41"/>
    </location>
</feature>
<dbReference type="EMBL" id="DS268420">
    <property type="protein sequence ID" value="EFO87970.1"/>
    <property type="molecule type" value="Genomic_DNA"/>
</dbReference>
<keyword evidence="6 9" id="KW-1133">Transmembrane helix</keyword>
<dbReference type="GO" id="GO:0016020">
    <property type="term" value="C:membrane"/>
    <property type="evidence" value="ECO:0007669"/>
    <property type="project" value="UniProtKB-SubCell"/>
</dbReference>
<comment type="similarity">
    <text evidence="2">Belongs to the glycosyltransferase 92 family.</text>
</comment>
<dbReference type="PANTHER" id="PTHR21461:SF8">
    <property type="entry name" value="DOLICHYL-PHOSPHATE-MANNOSE--PROTEIN MANNOSYLTRANSFERASE-RELATED"/>
    <property type="match status" value="1"/>
</dbReference>
<evidence type="ECO:0000256" key="6">
    <source>
        <dbReference type="ARBA" id="ARBA00022989"/>
    </source>
</evidence>
<evidence type="ECO:0000313" key="11">
    <source>
        <dbReference type="Proteomes" id="UP000008281"/>
    </source>
</evidence>
<feature type="compositionally biased region" description="Low complexity" evidence="8">
    <location>
        <begin position="87"/>
        <end position="104"/>
    </location>
</feature>
<keyword evidence="3" id="KW-0328">Glycosyltransferase</keyword>